<evidence type="ECO:0000313" key="2">
    <source>
        <dbReference type="EMBL" id="KAE9036501.1"/>
    </source>
</evidence>
<evidence type="ECO:0000256" key="1">
    <source>
        <dbReference type="SAM" id="MobiDB-lite"/>
    </source>
</evidence>
<feature type="region of interest" description="Disordered" evidence="1">
    <location>
        <begin position="1"/>
        <end position="59"/>
    </location>
</feature>
<organism evidence="2 3">
    <name type="scientific">Phytophthora fragariae</name>
    <dbReference type="NCBI Taxonomy" id="53985"/>
    <lineage>
        <taxon>Eukaryota</taxon>
        <taxon>Sar</taxon>
        <taxon>Stramenopiles</taxon>
        <taxon>Oomycota</taxon>
        <taxon>Peronosporomycetes</taxon>
        <taxon>Peronosporales</taxon>
        <taxon>Peronosporaceae</taxon>
        <taxon>Phytophthora</taxon>
    </lineage>
</organism>
<gene>
    <name evidence="2" type="ORF">PF010_g33351</name>
</gene>
<feature type="non-terminal residue" evidence="2">
    <location>
        <position position="102"/>
    </location>
</feature>
<evidence type="ECO:0000313" key="3">
    <source>
        <dbReference type="Proteomes" id="UP000488956"/>
    </source>
</evidence>
<dbReference type="Proteomes" id="UP000488956">
    <property type="component" value="Unassembled WGS sequence"/>
</dbReference>
<feature type="compositionally biased region" description="Polar residues" evidence="1">
    <location>
        <begin position="1"/>
        <end position="22"/>
    </location>
</feature>
<reference evidence="2 3" key="1">
    <citation type="submission" date="2018-09" db="EMBL/GenBank/DDBJ databases">
        <title>Genomic investigation of the strawberry pathogen Phytophthora fragariae indicates pathogenicity is determined by transcriptional variation in three key races.</title>
        <authorList>
            <person name="Adams T.M."/>
            <person name="Armitage A.D."/>
            <person name="Sobczyk M.K."/>
            <person name="Bates H.J."/>
            <person name="Dunwell J.M."/>
            <person name="Nellist C.F."/>
            <person name="Harrison R.J."/>
        </authorList>
    </citation>
    <scope>NUCLEOTIDE SEQUENCE [LARGE SCALE GENOMIC DNA]</scope>
    <source>
        <strain evidence="2 3">ONT-3</strain>
    </source>
</reference>
<comment type="caution">
    <text evidence="2">The sequence shown here is derived from an EMBL/GenBank/DDBJ whole genome shotgun (WGS) entry which is preliminary data.</text>
</comment>
<dbReference type="AlphaFoldDB" id="A0A6G0JCJ4"/>
<protein>
    <submittedName>
        <fullName evidence="2">Uncharacterized protein</fullName>
    </submittedName>
</protein>
<name>A0A6G0JCJ4_9STRA</name>
<dbReference type="EMBL" id="QXFX01012931">
    <property type="protein sequence ID" value="KAE9036501.1"/>
    <property type="molecule type" value="Genomic_DNA"/>
</dbReference>
<accession>A0A6G0JCJ4</accession>
<sequence length="102" mass="10589">MVESVVTSVGTPVRTPTASSCPLPSGRQAVRGVVQRTASAERSRKRRRRVLQASDGEASVAEDDGEVALPLPQIALACVVNGDANLMPAGAEQCTGLNSDED</sequence>
<proteinExistence type="predicted"/>